<protein>
    <submittedName>
        <fullName evidence="3">YggT family protein</fullName>
    </submittedName>
</protein>
<dbReference type="AlphaFoldDB" id="A0A512JF26"/>
<evidence type="ECO:0000313" key="3">
    <source>
        <dbReference type="EMBL" id="GEP08532.1"/>
    </source>
</evidence>
<dbReference type="RefSeq" id="WP_147044901.1">
    <property type="nucleotide sequence ID" value="NZ_BJZV01000002.1"/>
</dbReference>
<dbReference type="Pfam" id="PF02325">
    <property type="entry name" value="CCB3_YggT"/>
    <property type="match status" value="1"/>
</dbReference>
<keyword evidence="4" id="KW-1185">Reference proteome</keyword>
<dbReference type="GO" id="GO:0016020">
    <property type="term" value="C:membrane"/>
    <property type="evidence" value="ECO:0007669"/>
    <property type="project" value="InterPro"/>
</dbReference>
<keyword evidence="2" id="KW-0812">Transmembrane</keyword>
<gene>
    <name evidence="3" type="ORF">MGN01_03770</name>
</gene>
<dbReference type="EMBL" id="BJZV01000002">
    <property type="protein sequence ID" value="GEP08532.1"/>
    <property type="molecule type" value="Genomic_DNA"/>
</dbReference>
<sequence length="96" mass="10820">MNALLWLFNTIIQLYIYILIASAVLSWLIAFNVVNLRSPVVSQIGEFLYQVTEPVLRPIRNLLPNLGGVDVSPVILILLLLFVQKLVSDLVIQLAY</sequence>
<keyword evidence="2" id="KW-1133">Transmembrane helix</keyword>
<proteinExistence type="inferred from homology"/>
<comment type="caution">
    <text evidence="3">The sequence shown here is derived from an EMBL/GenBank/DDBJ whole genome shotgun (WGS) entry which is preliminary data.</text>
</comment>
<reference evidence="3 4" key="1">
    <citation type="submission" date="2019-07" db="EMBL/GenBank/DDBJ databases">
        <title>Whole genome shotgun sequence of Methylobacterium gnaphalii NBRC 107716.</title>
        <authorList>
            <person name="Hosoyama A."/>
            <person name="Uohara A."/>
            <person name="Ohji S."/>
            <person name="Ichikawa N."/>
        </authorList>
    </citation>
    <scope>NUCLEOTIDE SEQUENCE [LARGE SCALE GENOMIC DNA]</scope>
    <source>
        <strain evidence="3 4">NBRC 107716</strain>
    </source>
</reference>
<feature type="transmembrane region" description="Helical" evidence="2">
    <location>
        <begin position="62"/>
        <end position="83"/>
    </location>
</feature>
<dbReference type="Proteomes" id="UP000321750">
    <property type="component" value="Unassembled WGS sequence"/>
</dbReference>
<feature type="transmembrane region" description="Helical" evidence="2">
    <location>
        <begin position="12"/>
        <end position="34"/>
    </location>
</feature>
<name>A0A512JF26_9HYPH</name>
<evidence type="ECO:0000256" key="2">
    <source>
        <dbReference type="SAM" id="Phobius"/>
    </source>
</evidence>
<organism evidence="3 4">
    <name type="scientific">Methylobacterium gnaphalii</name>
    <dbReference type="NCBI Taxonomy" id="1010610"/>
    <lineage>
        <taxon>Bacteria</taxon>
        <taxon>Pseudomonadati</taxon>
        <taxon>Pseudomonadota</taxon>
        <taxon>Alphaproteobacteria</taxon>
        <taxon>Hyphomicrobiales</taxon>
        <taxon>Methylobacteriaceae</taxon>
        <taxon>Methylobacterium</taxon>
    </lineage>
</organism>
<dbReference type="PANTHER" id="PTHR33219">
    <property type="entry name" value="YLMG HOMOLOG PROTEIN 2, CHLOROPLASTIC"/>
    <property type="match status" value="1"/>
</dbReference>
<dbReference type="InterPro" id="IPR003425">
    <property type="entry name" value="CCB3/YggT"/>
</dbReference>
<comment type="similarity">
    <text evidence="1">Belongs to the YggT family.</text>
</comment>
<accession>A0A512JF26</accession>
<evidence type="ECO:0000313" key="4">
    <source>
        <dbReference type="Proteomes" id="UP000321750"/>
    </source>
</evidence>
<evidence type="ECO:0000256" key="1">
    <source>
        <dbReference type="ARBA" id="ARBA00010894"/>
    </source>
</evidence>
<dbReference type="OrthoDB" id="9814445at2"/>
<dbReference type="PANTHER" id="PTHR33219:SF14">
    <property type="entry name" value="PROTEIN COFACTOR ASSEMBLY OF COMPLEX C SUBUNIT B CCB3, CHLOROPLASTIC-RELATED"/>
    <property type="match status" value="1"/>
</dbReference>
<keyword evidence="2" id="KW-0472">Membrane</keyword>